<accession>A0A7S4ATZ5</accession>
<feature type="compositionally biased region" description="Polar residues" evidence="1">
    <location>
        <begin position="23"/>
        <end position="62"/>
    </location>
</feature>
<feature type="compositionally biased region" description="Basic residues" evidence="1">
    <location>
        <begin position="63"/>
        <end position="76"/>
    </location>
</feature>
<evidence type="ECO:0000256" key="1">
    <source>
        <dbReference type="SAM" id="MobiDB-lite"/>
    </source>
</evidence>
<feature type="compositionally biased region" description="Basic and acidic residues" evidence="1">
    <location>
        <begin position="388"/>
        <end position="403"/>
    </location>
</feature>
<sequence>MNVGMNDGMDDVSMVYPNDTVDFGTSSEDQSNSTSTTTVMTDGESSADSTQSETFVDNSNCRNNKKKNKNKKHGVHSHCSNNQHWQQQQQYNNSSSSSNNKNFDCSNTSIDSTIIDNRRLEYIPVRLACGVSANCSPDVLRNCPMVLRSVQADLAKALQILPVSVHSLVRRTNLWLNWNGYTYGPNVHPTVLRHMTTHHHPAWLVEVAGDTPQKAIGIEIYSCIDYSRMRLHWNGSGLLLHELCHLIHQCCLEDGLQNKIVEALYERADDSGKYERVLRRDWAGKINKTTAKITAEATKNETNTNVCNSQQRQQYQAATPANFDLAYAMVDKKEFFAEISVAFLCNGYHALDKADSAVMEACSPPLLHPDVTERVRVLAVVERRRRRQHEEQHEHAHAHEFATTDKPGATIDRYSNHCYRSNDNEYTLIRNGDCSNNEEPKMSCHCHVPNNDCWAPFPLRMNQFARNIGYVFQRGAAFLLAVGKFGSNDSDGDHYCDNQQLLRMIEPVFREEAMNNNCSTIDHCNKFYPFTRGQLRHHDPDLLDAMIALWNEVAEWEDPWASTRTKKRLQRRQSCSRWCPSRSHYS</sequence>
<gene>
    <name evidence="2" type="ORF">PAUS00366_LOCUS19579</name>
</gene>
<dbReference type="EMBL" id="HBIX01029082">
    <property type="protein sequence ID" value="CAE0726819.1"/>
    <property type="molecule type" value="Transcribed_RNA"/>
</dbReference>
<proteinExistence type="predicted"/>
<feature type="region of interest" description="Disordered" evidence="1">
    <location>
        <begin position="387"/>
        <end position="407"/>
    </location>
</feature>
<name>A0A7S4ATZ5_9STRA</name>
<feature type="region of interest" description="Disordered" evidence="1">
    <location>
        <begin position="1"/>
        <end position="79"/>
    </location>
</feature>
<protein>
    <submittedName>
        <fullName evidence="2">Uncharacterized protein</fullName>
    </submittedName>
</protein>
<evidence type="ECO:0000313" key="2">
    <source>
        <dbReference type="EMBL" id="CAE0726819.1"/>
    </source>
</evidence>
<reference evidence="2" key="1">
    <citation type="submission" date="2021-01" db="EMBL/GenBank/DDBJ databases">
        <authorList>
            <person name="Corre E."/>
            <person name="Pelletier E."/>
            <person name="Niang G."/>
            <person name="Scheremetjew M."/>
            <person name="Finn R."/>
            <person name="Kale V."/>
            <person name="Holt S."/>
            <person name="Cochrane G."/>
            <person name="Meng A."/>
            <person name="Brown T."/>
            <person name="Cohen L."/>
        </authorList>
    </citation>
    <scope>NUCLEOTIDE SEQUENCE</scope>
    <source>
        <strain evidence="2">10249 10 AB</strain>
    </source>
</reference>
<organism evidence="2">
    <name type="scientific">Pseudo-nitzschia australis</name>
    <dbReference type="NCBI Taxonomy" id="44445"/>
    <lineage>
        <taxon>Eukaryota</taxon>
        <taxon>Sar</taxon>
        <taxon>Stramenopiles</taxon>
        <taxon>Ochrophyta</taxon>
        <taxon>Bacillariophyta</taxon>
        <taxon>Bacillariophyceae</taxon>
        <taxon>Bacillariophycidae</taxon>
        <taxon>Bacillariales</taxon>
        <taxon>Bacillariaceae</taxon>
        <taxon>Pseudo-nitzschia</taxon>
    </lineage>
</organism>
<dbReference type="AlphaFoldDB" id="A0A7S4ATZ5"/>